<protein>
    <recommendedName>
        <fullName evidence="1">SUN domain-containing protein</fullName>
    </recommendedName>
</protein>
<dbReference type="AlphaFoldDB" id="A0A0L0VYP7"/>
<sequence length="430" mass="49060">MADRLHHACKRRVYQVSGPNHIWSADGHDKLKPYGITVYEFIDAWSRKILGMYAYVTNNDPMHVGIYFLQLVTAADHGTETMDMATFQIQFSQRYDQITFDKASTHMHFTKSTHNQKIESLWSGMIKEHNISIIDGILKQIEAEKYNPDNDIQKQIALKQTSLNEQNILLDQRLRELQEVGSKTTEKIESLVDLSQTVVKRSEFEEALFQVEIWMKTISPEENSSHISPADEKGKRWAINSKQDFASFSVGTSIVEHLTSTTWSSHCQIHPPGFPFYQKKHIVSGSPPLTALASDLSLGTCWPFHGTTGQIAVQLTRTIWVEGLTISHVHRSLAYDIRTAPKEFELWGLHHDNQEAEGDFLLKGTYDIDDSHNIQEFPVPDMNLHLYPRVLLKIKSNHGNPNLTCLYRVQVHGEYDDTLQGNGLDYATPT</sequence>
<dbReference type="InterPro" id="IPR058913">
    <property type="entry name" value="Integrase_dom_put"/>
</dbReference>
<gene>
    <name evidence="2" type="ORF">PSTG_02307</name>
</gene>
<proteinExistence type="predicted"/>
<dbReference type="PROSITE" id="PS51469">
    <property type="entry name" value="SUN"/>
    <property type="match status" value="1"/>
</dbReference>
<dbReference type="PANTHER" id="PTHR46177">
    <property type="entry name" value="INTEGRASE CATALYTIC DOMAIN-CONTAINING PROTEIN"/>
    <property type="match status" value="1"/>
</dbReference>
<dbReference type="EMBL" id="AJIL01000012">
    <property type="protein sequence ID" value="KNF04391.1"/>
    <property type="molecule type" value="Genomic_DNA"/>
</dbReference>
<dbReference type="OrthoDB" id="2505323at2759"/>
<feature type="domain" description="SUN" evidence="1">
    <location>
        <begin position="251"/>
        <end position="416"/>
    </location>
</feature>
<name>A0A0L0VYP7_9BASI</name>
<dbReference type="Pfam" id="PF07738">
    <property type="entry name" value="Sad1_UNC"/>
    <property type="match status" value="1"/>
</dbReference>
<keyword evidence="3" id="KW-1185">Reference proteome</keyword>
<comment type="caution">
    <text evidence="2">The sequence shown here is derived from an EMBL/GenBank/DDBJ whole genome shotgun (WGS) entry which is preliminary data.</text>
</comment>
<organism evidence="2 3">
    <name type="scientific">Puccinia striiformis f. sp. tritici PST-78</name>
    <dbReference type="NCBI Taxonomy" id="1165861"/>
    <lineage>
        <taxon>Eukaryota</taxon>
        <taxon>Fungi</taxon>
        <taxon>Dikarya</taxon>
        <taxon>Basidiomycota</taxon>
        <taxon>Pucciniomycotina</taxon>
        <taxon>Pucciniomycetes</taxon>
        <taxon>Pucciniales</taxon>
        <taxon>Pucciniaceae</taxon>
        <taxon>Puccinia</taxon>
    </lineage>
</organism>
<accession>A0A0L0VYP7</accession>
<evidence type="ECO:0000259" key="1">
    <source>
        <dbReference type="PROSITE" id="PS51469"/>
    </source>
</evidence>
<evidence type="ECO:0000313" key="2">
    <source>
        <dbReference type="EMBL" id="KNF04391.1"/>
    </source>
</evidence>
<dbReference type="Proteomes" id="UP000054564">
    <property type="component" value="Unassembled WGS sequence"/>
</dbReference>
<dbReference type="Pfam" id="PF24764">
    <property type="entry name" value="rva_4"/>
    <property type="match status" value="1"/>
</dbReference>
<evidence type="ECO:0000313" key="3">
    <source>
        <dbReference type="Proteomes" id="UP000054564"/>
    </source>
</evidence>
<dbReference type="STRING" id="1165861.A0A0L0VYP7"/>
<dbReference type="PANTHER" id="PTHR46177:SF1">
    <property type="entry name" value="INTEGRASE CATALYTIC DOMAIN-CONTAINING PROTEIN"/>
    <property type="match status" value="1"/>
</dbReference>
<dbReference type="InterPro" id="IPR012919">
    <property type="entry name" value="SUN_dom"/>
</dbReference>
<reference evidence="3" key="1">
    <citation type="submission" date="2014-03" db="EMBL/GenBank/DDBJ databases">
        <title>The Genome Sequence of Puccinia striiformis f. sp. tritici PST-78.</title>
        <authorList>
            <consortium name="The Broad Institute Genome Sequencing Platform"/>
            <person name="Cuomo C."/>
            <person name="Hulbert S."/>
            <person name="Chen X."/>
            <person name="Walker B."/>
            <person name="Young S.K."/>
            <person name="Zeng Q."/>
            <person name="Gargeya S."/>
            <person name="Fitzgerald M."/>
            <person name="Haas B."/>
            <person name="Abouelleil A."/>
            <person name="Alvarado L."/>
            <person name="Arachchi H.M."/>
            <person name="Berlin A.M."/>
            <person name="Chapman S.B."/>
            <person name="Goldberg J."/>
            <person name="Griggs A."/>
            <person name="Gujja S."/>
            <person name="Hansen M."/>
            <person name="Howarth C."/>
            <person name="Imamovic A."/>
            <person name="Larimer J."/>
            <person name="McCowan C."/>
            <person name="Montmayeur A."/>
            <person name="Murphy C."/>
            <person name="Neiman D."/>
            <person name="Pearson M."/>
            <person name="Priest M."/>
            <person name="Roberts A."/>
            <person name="Saif S."/>
            <person name="Shea T."/>
            <person name="Sisk P."/>
            <person name="Sykes S."/>
            <person name="Wortman J."/>
            <person name="Nusbaum C."/>
            <person name="Birren B."/>
        </authorList>
    </citation>
    <scope>NUCLEOTIDE SEQUENCE [LARGE SCALE GENOMIC DNA]</scope>
    <source>
        <strain evidence="3">race PST-78</strain>
    </source>
</reference>
<dbReference type="Gene3D" id="2.60.120.260">
    <property type="entry name" value="Galactose-binding domain-like"/>
    <property type="match status" value="1"/>
</dbReference>